<dbReference type="InterPro" id="IPR013324">
    <property type="entry name" value="RNA_pol_sigma_r3/r4-like"/>
</dbReference>
<dbReference type="EMBL" id="FNQH01000001">
    <property type="protein sequence ID" value="SDZ95189.1"/>
    <property type="molecule type" value="Genomic_DNA"/>
</dbReference>
<accession>A0AB37ZXD2</accession>
<keyword evidence="2" id="KW-1185">Reference proteome</keyword>
<protein>
    <submittedName>
        <fullName evidence="1">Phage transcriptional activator, RinA family</fullName>
    </submittedName>
</protein>
<dbReference type="AlphaFoldDB" id="A0AB37ZXD2"/>
<gene>
    <name evidence="1" type="ORF">SAMN04488525_101707</name>
</gene>
<dbReference type="SUPFAM" id="SSF88659">
    <property type="entry name" value="Sigma3 and sigma4 domains of RNA polymerase sigma factors"/>
    <property type="match status" value="1"/>
</dbReference>
<evidence type="ECO:0000313" key="1">
    <source>
        <dbReference type="EMBL" id="SDZ95189.1"/>
    </source>
</evidence>
<dbReference type="Gene3D" id="1.20.140.160">
    <property type="match status" value="1"/>
</dbReference>
<dbReference type="Proteomes" id="UP000199042">
    <property type="component" value="Unassembled WGS sequence"/>
</dbReference>
<name>A0AB37ZXD2_9LACT</name>
<evidence type="ECO:0000313" key="2">
    <source>
        <dbReference type="Proteomes" id="UP000199042"/>
    </source>
</evidence>
<reference evidence="1 2" key="1">
    <citation type="submission" date="2016-10" db="EMBL/GenBank/DDBJ databases">
        <authorList>
            <person name="Varghese N."/>
            <person name="Submissions S."/>
        </authorList>
    </citation>
    <scope>NUCLEOTIDE SEQUENCE [LARGE SCALE GENOMIC DNA]</scope>
    <source>
        <strain evidence="1 2">DSM 14526</strain>
    </source>
</reference>
<sequence length="135" mass="15407">MKNYTRDYLKGVLREYPSLEKEIHKRRESILNPDSMRVDENTGGIRGSEVGRPTEAVAVKIMDDEGINNLLMHKNAIEITLSQFNKDVQNVVKLRYFEQLCQADVSEQLGLTVAAIRVSENAFLNRLARKLKLMG</sequence>
<comment type="caution">
    <text evidence="1">The sequence shown here is derived from an EMBL/GenBank/DDBJ whole genome shotgun (WGS) entry which is preliminary data.</text>
</comment>
<organism evidence="1 2">
    <name type="scientific">Trichococcus collinsii</name>
    <dbReference type="NCBI Taxonomy" id="157076"/>
    <lineage>
        <taxon>Bacteria</taxon>
        <taxon>Bacillati</taxon>
        <taxon>Bacillota</taxon>
        <taxon>Bacilli</taxon>
        <taxon>Lactobacillales</taxon>
        <taxon>Carnobacteriaceae</taxon>
        <taxon>Trichococcus</taxon>
    </lineage>
</organism>
<dbReference type="RefSeq" id="WP_176974108.1">
    <property type="nucleotide sequence ID" value="NZ_FJNA01000002.1"/>
</dbReference>
<proteinExistence type="predicted"/>
<dbReference type="InterPro" id="IPR006523">
    <property type="entry name" value="RinA"/>
</dbReference>
<dbReference type="NCBIfam" id="TIGR01636">
    <property type="entry name" value="phage_rinA"/>
    <property type="match status" value="1"/>
</dbReference>